<evidence type="ECO:0008006" key="4">
    <source>
        <dbReference type="Google" id="ProtNLM"/>
    </source>
</evidence>
<dbReference type="EMBL" id="VBUI01000049">
    <property type="protein sequence ID" value="TLF45106.1"/>
    <property type="molecule type" value="Genomic_DNA"/>
</dbReference>
<evidence type="ECO:0000313" key="3">
    <source>
        <dbReference type="Proteomes" id="UP000306973"/>
    </source>
</evidence>
<dbReference type="RefSeq" id="WP_138182951.1">
    <property type="nucleotide sequence ID" value="NZ_VBUI01000049.1"/>
</dbReference>
<keyword evidence="1" id="KW-1133">Transmembrane helix</keyword>
<keyword evidence="1" id="KW-0472">Membrane</keyword>
<evidence type="ECO:0000256" key="1">
    <source>
        <dbReference type="SAM" id="Phobius"/>
    </source>
</evidence>
<dbReference type="PROSITE" id="PS51257">
    <property type="entry name" value="PROKAR_LIPOPROTEIN"/>
    <property type="match status" value="1"/>
</dbReference>
<comment type="caution">
    <text evidence="2">The sequence shown here is derived from an EMBL/GenBank/DDBJ whole genome shotgun (WGS) entry which is preliminary data.</text>
</comment>
<sequence>MRVTIKLNKAIAIPLIAVFFTILSGCTTVLVSPYDEKLVTDTEEFYKKAAEIIEEGRSASPLKDSDRAAIDDPSMHSGHFTQFESDYNSLIIDAEAMMLRAMASDNKINSTGQTLQSRISEVVENISPSNCQELSAEFENTSLTAKNYVDLKCIVLKWKEQHSDMELTGDTQILKKANWEGRKLLVFNAVLAIQEAEGFKKRETNLEESK</sequence>
<protein>
    <recommendedName>
        <fullName evidence="4">Lipoprotein</fullName>
    </recommendedName>
</protein>
<evidence type="ECO:0000313" key="2">
    <source>
        <dbReference type="EMBL" id="TLF45106.1"/>
    </source>
</evidence>
<name>A0A5R8M6C7_9GAMM</name>
<dbReference type="Proteomes" id="UP000306973">
    <property type="component" value="Unassembled WGS sequence"/>
</dbReference>
<keyword evidence="3" id="KW-1185">Reference proteome</keyword>
<reference evidence="2 3" key="1">
    <citation type="journal article" date="2007" name="Int. J. Syst. Evol. Microbiol.">
        <title>Halomonas saccharevitans sp. nov., Halomonas arcis sp. nov. and Halomonas subterranea sp. nov., halophilic bacteria isolated from hypersaline environments of China.</title>
        <authorList>
            <person name="Xu X.W."/>
            <person name="Wu Y.H."/>
            <person name="Zhou Z."/>
            <person name="Wang C.S."/>
            <person name="Zhou Y.G."/>
            <person name="Zhang H.B."/>
            <person name="Wang Y."/>
            <person name="Wu M."/>
        </authorList>
    </citation>
    <scope>NUCLEOTIDE SEQUENCE [LARGE SCALE GENOMIC DNA]</scope>
    <source>
        <strain evidence="2 3">TBZ3</strain>
    </source>
</reference>
<accession>A0A5R8M6C7</accession>
<dbReference type="OrthoDB" id="7031073at2"/>
<feature type="transmembrane region" description="Helical" evidence="1">
    <location>
        <begin position="12"/>
        <end position="34"/>
    </location>
</feature>
<dbReference type="AlphaFoldDB" id="A0A5R8M6C7"/>
<gene>
    <name evidence="2" type="ORF">FEI13_18390</name>
</gene>
<keyword evidence="1" id="KW-0812">Transmembrane</keyword>
<organism evidence="2 3">
    <name type="scientific">Halomonas urmiana</name>
    <dbReference type="NCBI Taxonomy" id="490901"/>
    <lineage>
        <taxon>Bacteria</taxon>
        <taxon>Pseudomonadati</taxon>
        <taxon>Pseudomonadota</taxon>
        <taxon>Gammaproteobacteria</taxon>
        <taxon>Oceanospirillales</taxon>
        <taxon>Halomonadaceae</taxon>
        <taxon>Halomonas</taxon>
    </lineage>
</organism>
<proteinExistence type="predicted"/>